<gene>
    <name evidence="1" type="ORF">ACFPWU_07115</name>
</gene>
<dbReference type="RefSeq" id="WP_128221261.1">
    <property type="nucleotide sequence ID" value="NZ_CP034929.1"/>
</dbReference>
<organism evidence="1 2">
    <name type="scientific">Nocardioides yefusunii</name>
    <dbReference type="NCBI Taxonomy" id="2500546"/>
    <lineage>
        <taxon>Bacteria</taxon>
        <taxon>Bacillati</taxon>
        <taxon>Actinomycetota</taxon>
        <taxon>Actinomycetes</taxon>
        <taxon>Propionibacteriales</taxon>
        <taxon>Nocardioidaceae</taxon>
        <taxon>Nocardioides</taxon>
    </lineage>
</organism>
<sequence>MAKALFGHVASDPRSTRVQYENALLRRRVADLEALVARLMDENDRLVAGRAEELTADALADAVTDARAGEVVTA</sequence>
<protein>
    <submittedName>
        <fullName evidence="1">Uncharacterized protein</fullName>
    </submittedName>
</protein>
<name>A0ABW1QYH8_9ACTN</name>
<evidence type="ECO:0000313" key="1">
    <source>
        <dbReference type="EMBL" id="MFC6153436.1"/>
    </source>
</evidence>
<dbReference type="EMBL" id="JBHSQI010000003">
    <property type="protein sequence ID" value="MFC6153436.1"/>
    <property type="molecule type" value="Genomic_DNA"/>
</dbReference>
<dbReference type="Proteomes" id="UP001596098">
    <property type="component" value="Unassembled WGS sequence"/>
</dbReference>
<keyword evidence="2" id="KW-1185">Reference proteome</keyword>
<reference evidence="2" key="1">
    <citation type="journal article" date="2019" name="Int. J. Syst. Evol. Microbiol.">
        <title>The Global Catalogue of Microorganisms (GCM) 10K type strain sequencing project: providing services to taxonomists for standard genome sequencing and annotation.</title>
        <authorList>
            <consortium name="The Broad Institute Genomics Platform"/>
            <consortium name="The Broad Institute Genome Sequencing Center for Infectious Disease"/>
            <person name="Wu L."/>
            <person name="Ma J."/>
        </authorList>
    </citation>
    <scope>NUCLEOTIDE SEQUENCE [LARGE SCALE GENOMIC DNA]</scope>
    <source>
        <strain evidence="2">DFY28</strain>
    </source>
</reference>
<comment type="caution">
    <text evidence="1">The sequence shown here is derived from an EMBL/GenBank/DDBJ whole genome shotgun (WGS) entry which is preliminary data.</text>
</comment>
<evidence type="ECO:0000313" key="2">
    <source>
        <dbReference type="Proteomes" id="UP001596098"/>
    </source>
</evidence>
<accession>A0ABW1QYH8</accession>
<proteinExistence type="predicted"/>